<dbReference type="SUPFAM" id="SSF88697">
    <property type="entry name" value="PUA domain-like"/>
    <property type="match status" value="1"/>
</dbReference>
<dbReference type="EMBL" id="CAJNDS010001174">
    <property type="protein sequence ID" value="CAE7250575.1"/>
    <property type="molecule type" value="Genomic_DNA"/>
</dbReference>
<organism evidence="1 3">
    <name type="scientific">Symbiodinium natans</name>
    <dbReference type="NCBI Taxonomy" id="878477"/>
    <lineage>
        <taxon>Eukaryota</taxon>
        <taxon>Sar</taxon>
        <taxon>Alveolata</taxon>
        <taxon>Dinophyceae</taxon>
        <taxon>Suessiales</taxon>
        <taxon>Symbiodiniaceae</taxon>
        <taxon>Symbiodinium</taxon>
    </lineage>
</organism>
<evidence type="ECO:0000313" key="3">
    <source>
        <dbReference type="Proteomes" id="UP000604046"/>
    </source>
</evidence>
<feature type="non-terminal residue" evidence="1">
    <location>
        <position position="148"/>
    </location>
</feature>
<sequence>MAAPRPATAAEAFGITVRALKIKPRWLQQILEGTKRIEIRKKPCPHKGWISLAATGVLEIQGRALISGSHRLSAAEREEYAGTLEALAYEDPWAWEIEEVELLPSPIAIPSWVARGSVQWLTRERWQRWDDALLRSANSSEMRVRPKE</sequence>
<dbReference type="Gene3D" id="2.30.130.30">
    <property type="entry name" value="Hypothetical protein"/>
    <property type="match status" value="1"/>
</dbReference>
<protein>
    <recommendedName>
        <fullName evidence="4">ASCH domain-containing protein</fullName>
    </recommendedName>
</protein>
<evidence type="ECO:0008006" key="4">
    <source>
        <dbReference type="Google" id="ProtNLM"/>
    </source>
</evidence>
<evidence type="ECO:0000313" key="1">
    <source>
        <dbReference type="EMBL" id="CAE7250575.1"/>
    </source>
</evidence>
<dbReference type="OrthoDB" id="407467at2759"/>
<evidence type="ECO:0000313" key="2">
    <source>
        <dbReference type="EMBL" id="CAE7253685.1"/>
    </source>
</evidence>
<dbReference type="Proteomes" id="UP000604046">
    <property type="component" value="Unassembled WGS sequence"/>
</dbReference>
<dbReference type="InterPro" id="IPR015947">
    <property type="entry name" value="PUA-like_sf"/>
</dbReference>
<comment type="caution">
    <text evidence="1">The sequence shown here is derived from an EMBL/GenBank/DDBJ whole genome shotgun (WGS) entry which is preliminary data.</text>
</comment>
<keyword evidence="3" id="KW-1185">Reference proteome</keyword>
<name>A0A812LVX9_9DINO</name>
<accession>A0A812LVX9</accession>
<dbReference type="AlphaFoldDB" id="A0A812LVX9"/>
<reference evidence="1" key="1">
    <citation type="submission" date="2021-02" db="EMBL/GenBank/DDBJ databases">
        <authorList>
            <person name="Dougan E. K."/>
            <person name="Rhodes N."/>
            <person name="Thang M."/>
            <person name="Chan C."/>
        </authorList>
    </citation>
    <scope>NUCLEOTIDE SEQUENCE</scope>
</reference>
<gene>
    <name evidence="1" type="ORF">SNAT2548_LOCUS12317</name>
    <name evidence="2" type="ORF">SNAT2548_LOCUS12772</name>
</gene>
<proteinExistence type="predicted"/>
<dbReference type="EMBL" id="CAJNDS010001265">
    <property type="protein sequence ID" value="CAE7253685.1"/>
    <property type="molecule type" value="Genomic_DNA"/>
</dbReference>